<dbReference type="EMBL" id="PP357458">
    <property type="protein sequence ID" value="WWT40969.1"/>
    <property type="molecule type" value="Genomic_DNA"/>
</dbReference>
<evidence type="ECO:0000313" key="1">
    <source>
        <dbReference type="EMBL" id="WWT40969.1"/>
    </source>
</evidence>
<accession>A0AC61ZSQ6</accession>
<reference evidence="1" key="1">
    <citation type="submission" date="2024-02" db="EMBL/GenBank/DDBJ databases">
        <title>Klebsiella phages.</title>
        <authorList>
            <person name="Li J."/>
            <person name="Feng Y."/>
            <person name="Zong Z."/>
        </authorList>
    </citation>
    <scope>NUCLEOTIDE SEQUENCE</scope>
</reference>
<sequence>MKIRLKSACSFIGLQKVEFPVEVEVTSHDDDLTMFFVSIENMSTIPGWFRTKGDVWDGCKYIFFNDEVEVVVENAPTEAEAQISRQEELLDLIREYGNPFTGIYRSGIIFNKIEKMVKEHLS</sequence>
<protein>
    <submittedName>
        <fullName evidence="1">Uncharacterized protein</fullName>
    </submittedName>
</protein>
<organism evidence="1">
    <name type="scientific">Klebsiella phage phi1_175008</name>
    <dbReference type="NCBI Taxonomy" id="3127744"/>
    <lineage>
        <taxon>Viruses</taxon>
        <taxon>Duplodnaviria</taxon>
        <taxon>Heunggongvirae</taxon>
        <taxon>Uroviricota</taxon>
        <taxon>Caudoviricetes</taxon>
        <taxon>Stephanstirmvirinae</taxon>
    </lineage>
</organism>
<proteinExistence type="predicted"/>
<name>A0AC61ZSQ6_9CAUD</name>